<sequence>MRGRCGSVRKCEAEGGEGDARGVLGARELRGEPGAQGELGAQGAKCVPTGRTRRVPPSPRRHPHVHTRYCSHVPFDARDALMTATPSTNMTTPDNNHRFKIKNTQSCLDWD</sequence>
<evidence type="ECO:0000256" key="1">
    <source>
        <dbReference type="SAM" id="MobiDB-lite"/>
    </source>
</evidence>
<evidence type="ECO:0000313" key="3">
    <source>
        <dbReference type="Proteomes" id="UP000691718"/>
    </source>
</evidence>
<feature type="compositionally biased region" description="Basic residues" evidence="1">
    <location>
        <begin position="51"/>
        <end position="66"/>
    </location>
</feature>
<reference evidence="2" key="1">
    <citation type="submission" date="2021-04" db="EMBL/GenBank/DDBJ databases">
        <authorList>
            <person name="Tunstrom K."/>
        </authorList>
    </citation>
    <scope>NUCLEOTIDE SEQUENCE</scope>
</reference>
<comment type="caution">
    <text evidence="2">The sequence shown here is derived from an EMBL/GenBank/DDBJ whole genome shotgun (WGS) entry which is preliminary data.</text>
</comment>
<feature type="region of interest" description="Disordered" evidence="1">
    <location>
        <begin position="1"/>
        <end position="66"/>
    </location>
</feature>
<feature type="compositionally biased region" description="Polar residues" evidence="1">
    <location>
        <begin position="85"/>
        <end position="94"/>
    </location>
</feature>
<evidence type="ECO:0000313" key="2">
    <source>
        <dbReference type="EMBL" id="CAG4960206.1"/>
    </source>
</evidence>
<feature type="region of interest" description="Disordered" evidence="1">
    <location>
        <begin position="85"/>
        <end position="111"/>
    </location>
</feature>
<dbReference type="EMBL" id="CAJQZP010000410">
    <property type="protein sequence ID" value="CAG4960206.1"/>
    <property type="molecule type" value="Genomic_DNA"/>
</dbReference>
<gene>
    <name evidence="2" type="ORF">PAPOLLO_LOCUS6317</name>
</gene>
<accession>A0A8S3WGV1</accession>
<feature type="compositionally biased region" description="Polar residues" evidence="1">
    <location>
        <begin position="102"/>
        <end position="111"/>
    </location>
</feature>
<proteinExistence type="predicted"/>
<dbReference type="Proteomes" id="UP000691718">
    <property type="component" value="Unassembled WGS sequence"/>
</dbReference>
<organism evidence="2 3">
    <name type="scientific">Parnassius apollo</name>
    <name type="common">Apollo butterfly</name>
    <name type="synonym">Papilio apollo</name>
    <dbReference type="NCBI Taxonomy" id="110799"/>
    <lineage>
        <taxon>Eukaryota</taxon>
        <taxon>Metazoa</taxon>
        <taxon>Ecdysozoa</taxon>
        <taxon>Arthropoda</taxon>
        <taxon>Hexapoda</taxon>
        <taxon>Insecta</taxon>
        <taxon>Pterygota</taxon>
        <taxon>Neoptera</taxon>
        <taxon>Endopterygota</taxon>
        <taxon>Lepidoptera</taxon>
        <taxon>Glossata</taxon>
        <taxon>Ditrysia</taxon>
        <taxon>Papilionoidea</taxon>
        <taxon>Papilionidae</taxon>
        <taxon>Parnassiinae</taxon>
        <taxon>Parnassini</taxon>
        <taxon>Parnassius</taxon>
        <taxon>Parnassius</taxon>
    </lineage>
</organism>
<name>A0A8S3WGV1_PARAO</name>
<dbReference type="AlphaFoldDB" id="A0A8S3WGV1"/>
<keyword evidence="3" id="KW-1185">Reference proteome</keyword>
<protein>
    <submittedName>
        <fullName evidence="2">(apollo) hypothetical protein</fullName>
    </submittedName>
</protein>